<evidence type="ECO:0000256" key="1">
    <source>
        <dbReference type="SAM" id="MobiDB-lite"/>
    </source>
</evidence>
<gene>
    <name evidence="2" type="ORF">KIN20_034507</name>
</gene>
<evidence type="ECO:0000313" key="3">
    <source>
        <dbReference type="Proteomes" id="UP001196413"/>
    </source>
</evidence>
<dbReference type="Proteomes" id="UP001196413">
    <property type="component" value="Unassembled WGS sequence"/>
</dbReference>
<dbReference type="AlphaFoldDB" id="A0AAD5WK37"/>
<sequence length="338" mass="36797">MKVNSGSLSSSRAGTPFEQPSAFEYPTIMKESEKEPYSRSVVEMEAISIIPSMSGSGQRQHQEIAKDPSKEKELATSETRQHEQTIRSTSEDIALAIKTGEIDSKTTPSSILDPYMYKAKLAEVEKSSDALSFGETQNMLCISSVKETLVSDSKTTPGNQTDLVNKRDQPKVFVSEGSPATVTRSLLSVNEPLTDSDLQDTGLISHYDIEFSKLSGMKGVSEMTKYLKRTLIDQQIKPITESSETTLISPGAAEEEAKSADVTLKTKQRQKKLKPSAIIDSDIVFLLPTQSASAATTLLLKKDGRSETAVKAVVPTLEARSIDNDNVYSFTVSGTHTS</sequence>
<feature type="compositionally biased region" description="Polar residues" evidence="1">
    <location>
        <begin position="1"/>
        <end position="13"/>
    </location>
</feature>
<feature type="region of interest" description="Disordered" evidence="1">
    <location>
        <begin position="1"/>
        <end position="38"/>
    </location>
</feature>
<name>A0AAD5WK37_PARTN</name>
<accession>A0AAD5WK37</accession>
<dbReference type="EMBL" id="JAHQIW010007131">
    <property type="protein sequence ID" value="KAJ1372368.1"/>
    <property type="molecule type" value="Genomic_DNA"/>
</dbReference>
<keyword evidence="3" id="KW-1185">Reference proteome</keyword>
<feature type="compositionally biased region" description="Basic and acidic residues" evidence="1">
    <location>
        <begin position="60"/>
        <end position="85"/>
    </location>
</feature>
<reference evidence="2" key="1">
    <citation type="submission" date="2021-06" db="EMBL/GenBank/DDBJ databases">
        <title>Parelaphostrongylus tenuis whole genome reference sequence.</title>
        <authorList>
            <person name="Garwood T.J."/>
            <person name="Larsen P.A."/>
            <person name="Fountain-Jones N.M."/>
            <person name="Garbe J.R."/>
            <person name="Macchietto M.G."/>
            <person name="Kania S.A."/>
            <person name="Gerhold R.W."/>
            <person name="Richards J.E."/>
            <person name="Wolf T.M."/>
        </authorList>
    </citation>
    <scope>NUCLEOTIDE SEQUENCE</scope>
    <source>
        <strain evidence="2">MNPRO001-30</strain>
        <tissue evidence="2">Meninges</tissue>
    </source>
</reference>
<proteinExistence type="predicted"/>
<feature type="region of interest" description="Disordered" evidence="1">
    <location>
        <begin position="50"/>
        <end position="88"/>
    </location>
</feature>
<protein>
    <submittedName>
        <fullName evidence="2">Uncharacterized protein</fullName>
    </submittedName>
</protein>
<organism evidence="2 3">
    <name type="scientific">Parelaphostrongylus tenuis</name>
    <name type="common">Meningeal worm</name>
    <dbReference type="NCBI Taxonomy" id="148309"/>
    <lineage>
        <taxon>Eukaryota</taxon>
        <taxon>Metazoa</taxon>
        <taxon>Ecdysozoa</taxon>
        <taxon>Nematoda</taxon>
        <taxon>Chromadorea</taxon>
        <taxon>Rhabditida</taxon>
        <taxon>Rhabditina</taxon>
        <taxon>Rhabditomorpha</taxon>
        <taxon>Strongyloidea</taxon>
        <taxon>Metastrongylidae</taxon>
        <taxon>Parelaphostrongylus</taxon>
    </lineage>
</organism>
<evidence type="ECO:0000313" key="2">
    <source>
        <dbReference type="EMBL" id="KAJ1372368.1"/>
    </source>
</evidence>
<comment type="caution">
    <text evidence="2">The sequence shown here is derived from an EMBL/GenBank/DDBJ whole genome shotgun (WGS) entry which is preliminary data.</text>
</comment>